<dbReference type="PANTHER" id="PTHR43420">
    <property type="entry name" value="ACETYLTRANSFERASE"/>
    <property type="match status" value="1"/>
</dbReference>
<dbReference type="GO" id="GO:0008080">
    <property type="term" value="F:N-acetyltransferase activity"/>
    <property type="evidence" value="ECO:0007669"/>
    <property type="project" value="InterPro"/>
</dbReference>
<keyword evidence="4" id="KW-0012">Acyltransferase</keyword>
<dbReference type="InterPro" id="IPR006464">
    <property type="entry name" value="AcTrfase_RimI/Ard1"/>
</dbReference>
<organism evidence="6 7">
    <name type="scientific">Desulfitobacterium chlororespirans DSM 11544</name>
    <dbReference type="NCBI Taxonomy" id="1121395"/>
    <lineage>
        <taxon>Bacteria</taxon>
        <taxon>Bacillati</taxon>
        <taxon>Bacillota</taxon>
        <taxon>Clostridia</taxon>
        <taxon>Eubacteriales</taxon>
        <taxon>Desulfitobacteriaceae</taxon>
        <taxon>Desulfitobacterium</taxon>
    </lineage>
</organism>
<dbReference type="InterPro" id="IPR050680">
    <property type="entry name" value="YpeA/RimI_acetyltransf"/>
</dbReference>
<name>A0A1M7UJF1_9FIRM</name>
<evidence type="ECO:0000313" key="7">
    <source>
        <dbReference type="Proteomes" id="UP000184010"/>
    </source>
</evidence>
<keyword evidence="2" id="KW-0963">Cytoplasm</keyword>
<dbReference type="CDD" id="cd04301">
    <property type="entry name" value="NAT_SF"/>
    <property type="match status" value="1"/>
</dbReference>
<evidence type="ECO:0000313" key="6">
    <source>
        <dbReference type="EMBL" id="SHN83151.1"/>
    </source>
</evidence>
<dbReference type="AlphaFoldDB" id="A0A1M7UJF1"/>
<sequence length="378" mass="43318">MKYCAMMKTAQILTIALGENGKLLGETQISLHQAPSVDFKMLLAGLLHGLGSQLTDMDFAGIVKAAYSSEVGESEVCEKLHLLAAELKIPLISVLSLDMLGWAAQDCEKGLAVIQNPAQSLWFKVSYQWDSCRQIPVCLEEPHILTTEELRKEVELEDNRILVSGDSLPAAEYLKNKERSLPEYYQWHYGLYSVQAVWHQWLESGPDEEFFRLYKMQEKNKVRKLAAHGPLIIKLMCEEDLKDVMKIELRSFPSPWSPLAFVTELRHNEDAYYFCLYSYDILLGYLGVWLIFDEGYITRLAIHPDFRAKGHGSYLIRQVLEWMKPRGVIRLNLEIRTSNTIACSFYKKIGFLPGDTKQNYYTDPPEDAMVMTLELNCP</sequence>
<dbReference type="PANTHER" id="PTHR43420:SF44">
    <property type="entry name" value="ACETYLTRANSFERASE YPEA"/>
    <property type="match status" value="1"/>
</dbReference>
<reference evidence="7" key="1">
    <citation type="submission" date="2016-12" db="EMBL/GenBank/DDBJ databases">
        <authorList>
            <person name="Varghese N."/>
            <person name="Submissions S."/>
        </authorList>
    </citation>
    <scope>NUCLEOTIDE SEQUENCE [LARGE SCALE GENOMIC DNA]</scope>
    <source>
        <strain evidence="7">DSM 11544</strain>
    </source>
</reference>
<gene>
    <name evidence="6" type="ORF">SAMN02745215_03965</name>
</gene>
<evidence type="ECO:0000256" key="3">
    <source>
        <dbReference type="ARBA" id="ARBA00022679"/>
    </source>
</evidence>
<keyword evidence="7" id="KW-1185">Reference proteome</keyword>
<dbReference type="InterPro" id="IPR016181">
    <property type="entry name" value="Acyl_CoA_acyltransferase"/>
</dbReference>
<dbReference type="Gene3D" id="3.40.630.30">
    <property type="match status" value="1"/>
</dbReference>
<evidence type="ECO:0000259" key="5">
    <source>
        <dbReference type="PROSITE" id="PS51186"/>
    </source>
</evidence>
<feature type="domain" description="N-acetyltransferase" evidence="5">
    <location>
        <begin position="231"/>
        <end position="376"/>
    </location>
</feature>
<evidence type="ECO:0000256" key="2">
    <source>
        <dbReference type="ARBA" id="ARBA00022490"/>
    </source>
</evidence>
<keyword evidence="6" id="KW-0687">Ribonucleoprotein</keyword>
<dbReference type="SUPFAM" id="SSF55729">
    <property type="entry name" value="Acyl-CoA N-acyltransferases (Nat)"/>
    <property type="match status" value="1"/>
</dbReference>
<dbReference type="EMBL" id="FRDN01000013">
    <property type="protein sequence ID" value="SHN83151.1"/>
    <property type="molecule type" value="Genomic_DNA"/>
</dbReference>
<dbReference type="Proteomes" id="UP000184010">
    <property type="component" value="Unassembled WGS sequence"/>
</dbReference>
<protein>
    <submittedName>
        <fullName evidence="6">[SSU ribosomal protein S18P]-alanine acetyltransferase</fullName>
    </submittedName>
</protein>
<dbReference type="STRING" id="1121395.SAMN02745215_03965"/>
<dbReference type="GO" id="GO:0005840">
    <property type="term" value="C:ribosome"/>
    <property type="evidence" value="ECO:0007669"/>
    <property type="project" value="UniProtKB-KW"/>
</dbReference>
<evidence type="ECO:0000256" key="4">
    <source>
        <dbReference type="ARBA" id="ARBA00023315"/>
    </source>
</evidence>
<accession>A0A1M7UJF1</accession>
<dbReference type="NCBIfam" id="TIGR01575">
    <property type="entry name" value="rimI"/>
    <property type="match status" value="1"/>
</dbReference>
<keyword evidence="3 6" id="KW-0808">Transferase</keyword>
<keyword evidence="6" id="KW-0689">Ribosomal protein</keyword>
<dbReference type="RefSeq" id="WP_072774179.1">
    <property type="nucleotide sequence ID" value="NZ_FRDN01000013.1"/>
</dbReference>
<dbReference type="Pfam" id="PF00583">
    <property type="entry name" value="Acetyltransf_1"/>
    <property type="match status" value="1"/>
</dbReference>
<comment type="similarity">
    <text evidence="1">Belongs to the acetyltransferase family. RimI subfamily.</text>
</comment>
<dbReference type="InterPro" id="IPR000182">
    <property type="entry name" value="GNAT_dom"/>
</dbReference>
<dbReference type="PROSITE" id="PS51186">
    <property type="entry name" value="GNAT"/>
    <property type="match status" value="1"/>
</dbReference>
<proteinExistence type="inferred from homology"/>
<evidence type="ECO:0000256" key="1">
    <source>
        <dbReference type="ARBA" id="ARBA00005395"/>
    </source>
</evidence>